<dbReference type="FunFam" id="3.40.50.300:FF:001091">
    <property type="entry name" value="Probable disease resistance protein At1g61300"/>
    <property type="match status" value="1"/>
</dbReference>
<dbReference type="PRINTS" id="PR00364">
    <property type="entry name" value="DISEASERSIST"/>
</dbReference>
<dbReference type="eggNOG" id="KOG4658">
    <property type="taxonomic scope" value="Eukaryota"/>
</dbReference>
<evidence type="ECO:0000313" key="12">
    <source>
        <dbReference type="EMBL" id="KXG23196.1"/>
    </source>
</evidence>
<gene>
    <name evidence="12" type="ORF">SORBI_3008G067800</name>
</gene>
<dbReference type="Gramene" id="OQU78887">
    <property type="protein sequence ID" value="OQU78887"/>
    <property type="gene ID" value="SORBI_3008G067800"/>
</dbReference>
<evidence type="ECO:0000259" key="8">
    <source>
        <dbReference type="Pfam" id="PF00931"/>
    </source>
</evidence>
<reference evidence="12" key="2">
    <citation type="submission" date="2017-02" db="EMBL/GenBank/DDBJ databases">
        <title>WGS assembly of Sorghum bicolor.</title>
        <authorList>
            <person name="Paterson A."/>
            <person name="Mullet J."/>
            <person name="Bowers J."/>
            <person name="Bruggmann R."/>
            <person name="Dubchak I."/>
            <person name="Grimwood J."/>
            <person name="Gundlach H."/>
            <person name="Haberer G."/>
            <person name="Hellsten U."/>
            <person name="Mitros T."/>
            <person name="Poliakov A."/>
            <person name="Schmutz J."/>
            <person name="Spannagl M."/>
            <person name="Tang H."/>
            <person name="Wang X."/>
            <person name="Wicker T."/>
            <person name="Bharti A."/>
            <person name="Chapman J."/>
            <person name="Feltus F."/>
            <person name="Gowik U."/>
            <person name="Grigoriev I."/>
            <person name="Lyons E."/>
            <person name="Maher C."/>
            <person name="Martis M."/>
            <person name="Narechania A."/>
            <person name="Otillar R."/>
            <person name="Penning B."/>
            <person name="Salamov A."/>
            <person name="Wang Y."/>
            <person name="Zhang L."/>
            <person name="Carpita N."/>
            <person name="Freeling M."/>
            <person name="Gingle A."/>
            <person name="Hash C."/>
            <person name="Keller B."/>
            <person name="Klein P."/>
            <person name="Kresovich S."/>
            <person name="Mccann M."/>
            <person name="Ming R."/>
            <person name="Peterson D."/>
            <person name="Rahman M."/>
            <person name="Ware D."/>
            <person name="Westhoff P."/>
            <person name="Mayer K."/>
            <person name="Messing J."/>
            <person name="Sims D."/>
            <person name="Jenkins J."/>
            <person name="Shu S."/>
            <person name="Rokhsar D."/>
        </authorList>
    </citation>
    <scope>NUCLEOTIDE SEQUENCE</scope>
</reference>
<dbReference type="Pfam" id="PF23598">
    <property type="entry name" value="LRR_14"/>
    <property type="match status" value="1"/>
</dbReference>
<dbReference type="InterPro" id="IPR041118">
    <property type="entry name" value="Rx_N"/>
</dbReference>
<dbReference type="GO" id="GO:0043531">
    <property type="term" value="F:ADP binding"/>
    <property type="evidence" value="ECO:0007669"/>
    <property type="project" value="InterPro"/>
</dbReference>
<organism evidence="12 13">
    <name type="scientific">Sorghum bicolor</name>
    <name type="common">Sorghum</name>
    <name type="synonym">Sorghum vulgare</name>
    <dbReference type="NCBI Taxonomy" id="4558"/>
    <lineage>
        <taxon>Eukaryota</taxon>
        <taxon>Viridiplantae</taxon>
        <taxon>Streptophyta</taxon>
        <taxon>Embryophyta</taxon>
        <taxon>Tracheophyta</taxon>
        <taxon>Spermatophyta</taxon>
        <taxon>Magnoliopsida</taxon>
        <taxon>Liliopsida</taxon>
        <taxon>Poales</taxon>
        <taxon>Poaceae</taxon>
        <taxon>PACMAD clade</taxon>
        <taxon>Panicoideae</taxon>
        <taxon>Andropogonodae</taxon>
        <taxon>Andropogoneae</taxon>
        <taxon>Sorghinae</taxon>
        <taxon>Sorghum</taxon>
    </lineage>
</organism>
<dbReference type="InterPro" id="IPR038005">
    <property type="entry name" value="RX-like_CC"/>
</dbReference>
<protein>
    <submittedName>
        <fullName evidence="12">Uncharacterized protein</fullName>
    </submittedName>
</protein>
<dbReference type="Gene3D" id="1.20.5.4130">
    <property type="match status" value="1"/>
</dbReference>
<dbReference type="InterPro" id="IPR032675">
    <property type="entry name" value="LRR_dom_sf"/>
</dbReference>
<dbReference type="Gramene" id="KXG23196">
    <property type="protein sequence ID" value="KXG23196"/>
    <property type="gene ID" value="SORBI_3008G067800"/>
</dbReference>
<keyword evidence="5" id="KW-0611">Plant defense</keyword>
<dbReference type="Gene3D" id="1.10.10.10">
    <property type="entry name" value="Winged helix-like DNA-binding domain superfamily/Winged helix DNA-binding domain"/>
    <property type="match status" value="1"/>
</dbReference>
<keyword evidence="13" id="KW-1185">Reference proteome</keyword>
<accession>A0A1B6PBW2</accession>
<keyword evidence="6 7" id="KW-0175">Coiled coil</keyword>
<dbReference type="Pfam" id="PF00931">
    <property type="entry name" value="NB-ARC"/>
    <property type="match status" value="1"/>
</dbReference>
<dbReference type="InterPro" id="IPR002182">
    <property type="entry name" value="NB-ARC"/>
</dbReference>
<dbReference type="Gene3D" id="1.10.8.430">
    <property type="entry name" value="Helical domain of apoptotic protease-activating factors"/>
    <property type="match status" value="1"/>
</dbReference>
<dbReference type="InterPro" id="IPR027417">
    <property type="entry name" value="P-loop_NTPase"/>
</dbReference>
<dbReference type="OrthoDB" id="605080at2759"/>
<feature type="domain" description="NB-ARC" evidence="8">
    <location>
        <begin position="179"/>
        <end position="335"/>
    </location>
</feature>
<dbReference type="OMA" id="KSSCEPI"/>
<keyword evidence="3" id="KW-0677">Repeat</keyword>
<evidence type="ECO:0000256" key="3">
    <source>
        <dbReference type="ARBA" id="ARBA00022737"/>
    </source>
</evidence>
<dbReference type="PANTHER" id="PTHR23155">
    <property type="entry name" value="DISEASE RESISTANCE PROTEIN RP"/>
    <property type="match status" value="1"/>
</dbReference>
<comment type="similarity">
    <text evidence="1">Belongs to the disease resistance NB-LRR family.</text>
</comment>
<dbReference type="PANTHER" id="PTHR23155:SF906">
    <property type="entry name" value="OS08G0205100 PROTEIN"/>
    <property type="match status" value="1"/>
</dbReference>
<dbReference type="Gene3D" id="3.80.10.10">
    <property type="entry name" value="Ribonuclease Inhibitor"/>
    <property type="match status" value="1"/>
</dbReference>
<evidence type="ECO:0000259" key="11">
    <source>
        <dbReference type="Pfam" id="PF23598"/>
    </source>
</evidence>
<evidence type="ECO:0000256" key="5">
    <source>
        <dbReference type="ARBA" id="ARBA00022821"/>
    </source>
</evidence>
<evidence type="ECO:0000256" key="4">
    <source>
        <dbReference type="ARBA" id="ARBA00022741"/>
    </source>
</evidence>
<dbReference type="GO" id="GO:0002758">
    <property type="term" value="P:innate immune response-activating signaling pathway"/>
    <property type="evidence" value="ECO:0007669"/>
    <property type="project" value="UniProtKB-ARBA"/>
</dbReference>
<dbReference type="Gene3D" id="3.40.50.300">
    <property type="entry name" value="P-loop containing nucleotide triphosphate hydrolases"/>
    <property type="match status" value="1"/>
</dbReference>
<dbReference type="SUPFAM" id="SSF52058">
    <property type="entry name" value="L domain-like"/>
    <property type="match status" value="1"/>
</dbReference>
<dbReference type="InterPro" id="IPR036388">
    <property type="entry name" value="WH-like_DNA-bd_sf"/>
</dbReference>
<dbReference type="InterPro" id="IPR044974">
    <property type="entry name" value="Disease_R_plants"/>
</dbReference>
<reference evidence="13" key="3">
    <citation type="journal article" date="2018" name="Plant J.">
        <title>The Sorghum bicolor reference genome: improved assembly, gene annotations, a transcriptome atlas, and signatures of genome organization.</title>
        <authorList>
            <person name="McCormick R.F."/>
            <person name="Truong S.K."/>
            <person name="Sreedasyam A."/>
            <person name="Jenkins J."/>
            <person name="Shu S."/>
            <person name="Sims D."/>
            <person name="Kennedy M."/>
            <person name="Amirebrahimi M."/>
            <person name="Weers B.D."/>
            <person name="McKinley B."/>
            <person name="Mattison A."/>
            <person name="Morishige D.T."/>
            <person name="Grimwood J."/>
            <person name="Schmutz J."/>
            <person name="Mullet J.E."/>
        </authorList>
    </citation>
    <scope>NUCLEOTIDE SEQUENCE [LARGE SCALE GENOMIC DNA]</scope>
    <source>
        <strain evidence="13">cv. BTx623</strain>
    </source>
</reference>
<feature type="domain" description="Disease resistance protein winged helix" evidence="10">
    <location>
        <begin position="422"/>
        <end position="493"/>
    </location>
</feature>
<evidence type="ECO:0000313" key="13">
    <source>
        <dbReference type="Proteomes" id="UP000000768"/>
    </source>
</evidence>
<dbReference type="GO" id="GO:0042742">
    <property type="term" value="P:defense response to bacterium"/>
    <property type="evidence" value="ECO:0007669"/>
    <property type="project" value="UniProtKB-ARBA"/>
</dbReference>
<dbReference type="InterPro" id="IPR042197">
    <property type="entry name" value="Apaf_helical"/>
</dbReference>
<feature type="domain" description="Disease resistance R13L4/SHOC-2-like LRR" evidence="11">
    <location>
        <begin position="544"/>
        <end position="775"/>
    </location>
</feature>
<dbReference type="FunFam" id="1.10.10.10:FF:000322">
    <property type="entry name" value="Probable disease resistance protein At1g63360"/>
    <property type="match status" value="1"/>
</dbReference>
<evidence type="ECO:0000256" key="1">
    <source>
        <dbReference type="ARBA" id="ARBA00008894"/>
    </source>
</evidence>
<dbReference type="Proteomes" id="UP000000768">
    <property type="component" value="Chromosome 8"/>
</dbReference>
<keyword evidence="4" id="KW-0547">Nucleotide-binding</keyword>
<dbReference type="SUPFAM" id="SSF52540">
    <property type="entry name" value="P-loop containing nucleoside triphosphate hydrolases"/>
    <property type="match status" value="1"/>
</dbReference>
<name>A0A1B6PBW2_SORBI</name>
<keyword evidence="2" id="KW-0433">Leucine-rich repeat</keyword>
<reference evidence="12 13" key="1">
    <citation type="journal article" date="2009" name="Nature">
        <title>The Sorghum bicolor genome and the diversification of grasses.</title>
        <authorList>
            <person name="Paterson A.H."/>
            <person name="Bowers J.E."/>
            <person name="Bruggmann R."/>
            <person name="Dubchak I."/>
            <person name="Grimwood J."/>
            <person name="Gundlach H."/>
            <person name="Haberer G."/>
            <person name="Hellsten U."/>
            <person name="Mitros T."/>
            <person name="Poliakov A."/>
            <person name="Schmutz J."/>
            <person name="Spannagl M."/>
            <person name="Tang H."/>
            <person name="Wang X."/>
            <person name="Wicker T."/>
            <person name="Bharti A.K."/>
            <person name="Chapman J."/>
            <person name="Feltus F.A."/>
            <person name="Gowik U."/>
            <person name="Grigoriev I.V."/>
            <person name="Lyons E."/>
            <person name="Maher C.A."/>
            <person name="Martis M."/>
            <person name="Narechania A."/>
            <person name="Otillar R.P."/>
            <person name="Penning B.W."/>
            <person name="Salamov A.A."/>
            <person name="Wang Y."/>
            <person name="Zhang L."/>
            <person name="Carpita N.C."/>
            <person name="Freeling M."/>
            <person name="Gingle A.R."/>
            <person name="Hash C.T."/>
            <person name="Keller B."/>
            <person name="Klein P."/>
            <person name="Kresovich S."/>
            <person name="McCann M.C."/>
            <person name="Ming R."/>
            <person name="Peterson D.G."/>
            <person name="Mehboob-ur-Rahman"/>
            <person name="Ware D."/>
            <person name="Westhoff P."/>
            <person name="Mayer K.F."/>
            <person name="Messing J."/>
            <person name="Rokhsar D.S."/>
        </authorList>
    </citation>
    <scope>NUCLEOTIDE SEQUENCE [LARGE SCALE GENOMIC DNA]</scope>
    <source>
        <strain evidence="13">cv. BTx623</strain>
    </source>
</reference>
<dbReference type="ExpressionAtlas" id="A0A1B6PBW2">
    <property type="expression patterns" value="baseline and differential"/>
</dbReference>
<dbReference type="Pfam" id="PF18052">
    <property type="entry name" value="Rx_N"/>
    <property type="match status" value="1"/>
</dbReference>
<dbReference type="EMBL" id="CM000767">
    <property type="protein sequence ID" value="OQU78887.1"/>
    <property type="molecule type" value="Genomic_DNA"/>
</dbReference>
<dbReference type="InterPro" id="IPR058922">
    <property type="entry name" value="WHD_DRP"/>
</dbReference>
<evidence type="ECO:0000256" key="2">
    <source>
        <dbReference type="ARBA" id="ARBA00022614"/>
    </source>
</evidence>
<dbReference type="GO" id="GO:0009626">
    <property type="term" value="P:plant-type hypersensitive response"/>
    <property type="evidence" value="ECO:0007669"/>
    <property type="project" value="UniProtKB-ARBA"/>
</dbReference>
<dbReference type="CDD" id="cd14798">
    <property type="entry name" value="RX-CC_like"/>
    <property type="match status" value="1"/>
</dbReference>
<evidence type="ECO:0000259" key="10">
    <source>
        <dbReference type="Pfam" id="PF23559"/>
    </source>
</evidence>
<dbReference type="InterPro" id="IPR055414">
    <property type="entry name" value="LRR_R13L4/SHOC2-like"/>
</dbReference>
<evidence type="ECO:0000256" key="7">
    <source>
        <dbReference type="SAM" id="Coils"/>
    </source>
</evidence>
<feature type="coiled-coil region" evidence="7">
    <location>
        <begin position="31"/>
        <end position="58"/>
    </location>
</feature>
<evidence type="ECO:0000259" key="9">
    <source>
        <dbReference type="Pfam" id="PF18052"/>
    </source>
</evidence>
<dbReference type="Pfam" id="PF23559">
    <property type="entry name" value="WHD_DRP"/>
    <property type="match status" value="1"/>
</dbReference>
<dbReference type="InParanoid" id="A0A1B6PBW2"/>
<evidence type="ECO:0000256" key="6">
    <source>
        <dbReference type="ARBA" id="ARBA00023054"/>
    </source>
</evidence>
<dbReference type="AlphaFoldDB" id="A0A1B6PBW2"/>
<dbReference type="STRING" id="4558.A0A1B6PBW2"/>
<feature type="domain" description="Disease resistance N-terminal" evidence="9">
    <location>
        <begin position="12"/>
        <end position="100"/>
    </location>
</feature>
<sequence>MSGTMVSASTGAMNSLLGKLTTLMGKEYGKLKGVHKEMKSLEEEFRSMKALLEKLADMDDLDAPAKEWRNQVRHMSYDIEDCIDDFIHHFEKNDATKGLVKKTARLLKKLRVRHQIASKIQEIKIRVEEISKRRMRYKLDDYTSKPSYVPVDPRVLSIYAEAAGLVGIDVPTVELTALLMGEEQDLRVASIVGFGGLGKTTLANQVYRKLEGNFKCRAFVTVSQKPDILKLLNKILIQIGGSVSHTSELDDLLKKITEQLQDKRYFIVIDDLWDSSTWNVIKCAFPANNCGSRVLTTTRIYSIAFACCCYSQHYVYNMRPLGEQDSIKLFFSRIFGSSDACLDVFEEFSADILKRCGGLPLAIISIASLLAGQSKMAWEYVWSSLGSMFKGNPCLEDMKHILDLSYRNLPHHLKTCLLYVGMYPEDSIINKDDLVRQWIAEGFVSRIHGLDEDVVAGSYFNELMNMSMIQPVNTDYNGEVLSCKVHDIMLDLITVKSAEENFFDIIDGPQATMSSHKKVRRASIQYNGAGHDVALTTLNGSLCQVRSVVAFTRVLLPSFQECKYLRVLFVEFKEARTHKMDLTSICGLFLLRYLKIVTDGDLELPNQFWGLQYLDTMVLESPMKLYIPSDIVRLCRLLHLIVPGGMVFQDGIGSLKFLRTLQEFDFSRSSLESFQSLDKLTNLRDLQLYYDRLDMDEMTMEALYTLLEGLPHCSNLKSFVINSHIRYFDWLSRLSGFPCHIQRLHLWGLWFPRIPKWISQLHDLYNLELVVQEVVPNNRSFALPCTPLVGDQTRTRGNNCHPQHIRHCRRISSSQAPQVLLS</sequence>
<dbReference type="EMBL" id="CM000767">
    <property type="protein sequence ID" value="KXG23196.1"/>
    <property type="molecule type" value="Genomic_DNA"/>
</dbReference>
<proteinExistence type="inferred from homology"/>